<dbReference type="EMBL" id="QGKY02002305">
    <property type="protein sequence ID" value="KAF2532049.1"/>
    <property type="molecule type" value="Genomic_DNA"/>
</dbReference>
<gene>
    <name evidence="1" type="ORF">F2Q70_00031179</name>
</gene>
<comment type="caution">
    <text evidence="1">The sequence shown here is derived from an EMBL/GenBank/DDBJ whole genome shotgun (WGS) entry which is preliminary data.</text>
</comment>
<name>A0A8S9FGR7_BRACR</name>
<dbReference type="AlphaFoldDB" id="A0A8S9FGR7"/>
<accession>A0A8S9FGR7</accession>
<reference evidence="1" key="1">
    <citation type="submission" date="2019-12" db="EMBL/GenBank/DDBJ databases">
        <title>Genome sequencing and annotation of Brassica cretica.</title>
        <authorList>
            <person name="Studholme D.J."/>
            <person name="Sarris P.F."/>
        </authorList>
    </citation>
    <scope>NUCLEOTIDE SEQUENCE</scope>
    <source>
        <strain evidence="1">PFS-102/07</strain>
        <tissue evidence="1">Leaf</tissue>
    </source>
</reference>
<proteinExistence type="predicted"/>
<evidence type="ECO:0000313" key="1">
    <source>
        <dbReference type="EMBL" id="KAF2532049.1"/>
    </source>
</evidence>
<sequence>MMASRSLDDARMTLEVLKSCATVSLLDDILKETSRLTPSDTSCGESDPSDITTLISKHTLEQMKQKLEDIRMSQLLHLIRLPKMKKLY</sequence>
<protein>
    <submittedName>
        <fullName evidence="1">Uncharacterized protein</fullName>
    </submittedName>
</protein>
<organism evidence="1">
    <name type="scientific">Brassica cretica</name>
    <name type="common">Mustard</name>
    <dbReference type="NCBI Taxonomy" id="69181"/>
    <lineage>
        <taxon>Eukaryota</taxon>
        <taxon>Viridiplantae</taxon>
        <taxon>Streptophyta</taxon>
        <taxon>Embryophyta</taxon>
        <taxon>Tracheophyta</taxon>
        <taxon>Spermatophyta</taxon>
        <taxon>Magnoliopsida</taxon>
        <taxon>eudicotyledons</taxon>
        <taxon>Gunneridae</taxon>
        <taxon>Pentapetalae</taxon>
        <taxon>rosids</taxon>
        <taxon>malvids</taxon>
        <taxon>Brassicales</taxon>
        <taxon>Brassicaceae</taxon>
        <taxon>Brassiceae</taxon>
        <taxon>Brassica</taxon>
    </lineage>
</organism>